<dbReference type="GO" id="GO:0022857">
    <property type="term" value="F:transmembrane transporter activity"/>
    <property type="evidence" value="ECO:0007669"/>
    <property type="project" value="InterPro"/>
</dbReference>
<keyword evidence="5 6" id="KW-0472">Membrane</keyword>
<evidence type="ECO:0000256" key="4">
    <source>
        <dbReference type="ARBA" id="ARBA00022989"/>
    </source>
</evidence>
<feature type="transmembrane region" description="Helical" evidence="6">
    <location>
        <begin position="61"/>
        <end position="83"/>
    </location>
</feature>
<dbReference type="SUPFAM" id="SSF103481">
    <property type="entry name" value="Multidrug resistance efflux transporter EmrE"/>
    <property type="match status" value="1"/>
</dbReference>
<name>A0A2N9IUH5_FAGSY</name>
<evidence type="ECO:0000256" key="6">
    <source>
        <dbReference type="RuleBase" id="RU363077"/>
    </source>
</evidence>
<dbReference type="PANTHER" id="PTHR31218">
    <property type="entry name" value="WAT1-RELATED PROTEIN"/>
    <property type="match status" value="1"/>
</dbReference>
<dbReference type="EMBL" id="OIVN01006224">
    <property type="protein sequence ID" value="SPD28178.1"/>
    <property type="molecule type" value="Genomic_DNA"/>
</dbReference>
<feature type="transmembrane region" description="Helical" evidence="6">
    <location>
        <begin position="159"/>
        <end position="179"/>
    </location>
</feature>
<keyword evidence="4 6" id="KW-1133">Transmembrane helix</keyword>
<dbReference type="InterPro" id="IPR030184">
    <property type="entry name" value="WAT1-related"/>
</dbReference>
<comment type="similarity">
    <text evidence="2 6">Belongs to the drug/metabolite transporter (DMT) superfamily. Plant drug/metabolite exporter (P-DME) (TC 2.A.7.4) family.</text>
</comment>
<feature type="transmembrane region" description="Helical" evidence="6">
    <location>
        <begin position="95"/>
        <end position="116"/>
    </location>
</feature>
<dbReference type="InterPro" id="IPR037185">
    <property type="entry name" value="EmrE-like"/>
</dbReference>
<evidence type="ECO:0000256" key="2">
    <source>
        <dbReference type="ARBA" id="ARBA00007635"/>
    </source>
</evidence>
<reference evidence="8" key="1">
    <citation type="submission" date="2018-02" db="EMBL/GenBank/DDBJ databases">
        <authorList>
            <person name="Cohen D.B."/>
            <person name="Kent A.D."/>
        </authorList>
    </citation>
    <scope>NUCLEOTIDE SEQUENCE</scope>
</reference>
<feature type="domain" description="EamA" evidence="7">
    <location>
        <begin position="66"/>
        <end position="203"/>
    </location>
</feature>
<dbReference type="GO" id="GO:0016020">
    <property type="term" value="C:membrane"/>
    <property type="evidence" value="ECO:0007669"/>
    <property type="project" value="UniProtKB-SubCell"/>
</dbReference>
<protein>
    <recommendedName>
        <fullName evidence="6">WAT1-related protein</fullName>
    </recommendedName>
</protein>
<dbReference type="AlphaFoldDB" id="A0A2N9IUH5"/>
<evidence type="ECO:0000256" key="5">
    <source>
        <dbReference type="ARBA" id="ARBA00023136"/>
    </source>
</evidence>
<sequence>MKLESNGGCRMEKVDLRTKSSLAKCIGTMVSILGALIVTLYKGLPVLSASSPKEVLLSQQSNWVLGGFLLAIASLCLAILFIVQTWIIREYPAELMVTLIASIFVTAQSVLVALIAEKDPNAWRLRPDMELIAIGYSAVFVVAARSVVATWACRIKGPVYVALFSPLGMVIAVAMGVTFLGDTLYLGSVIGAAVIALGFYAVIWGQVQEEQTIESRGICSVESSSPIVPLLENKGLDI</sequence>
<organism evidence="8">
    <name type="scientific">Fagus sylvatica</name>
    <name type="common">Beechnut</name>
    <dbReference type="NCBI Taxonomy" id="28930"/>
    <lineage>
        <taxon>Eukaryota</taxon>
        <taxon>Viridiplantae</taxon>
        <taxon>Streptophyta</taxon>
        <taxon>Embryophyta</taxon>
        <taxon>Tracheophyta</taxon>
        <taxon>Spermatophyta</taxon>
        <taxon>Magnoliopsida</taxon>
        <taxon>eudicotyledons</taxon>
        <taxon>Gunneridae</taxon>
        <taxon>Pentapetalae</taxon>
        <taxon>rosids</taxon>
        <taxon>fabids</taxon>
        <taxon>Fagales</taxon>
        <taxon>Fagaceae</taxon>
        <taxon>Fagus</taxon>
    </lineage>
</organism>
<dbReference type="Pfam" id="PF00892">
    <property type="entry name" value="EamA"/>
    <property type="match status" value="1"/>
</dbReference>
<feature type="transmembrane region" description="Helical" evidence="6">
    <location>
        <begin position="131"/>
        <end position="152"/>
    </location>
</feature>
<evidence type="ECO:0000256" key="3">
    <source>
        <dbReference type="ARBA" id="ARBA00022692"/>
    </source>
</evidence>
<evidence type="ECO:0000313" key="8">
    <source>
        <dbReference type="EMBL" id="SPD28178.1"/>
    </source>
</evidence>
<feature type="transmembrane region" description="Helical" evidence="6">
    <location>
        <begin position="21"/>
        <end position="41"/>
    </location>
</feature>
<evidence type="ECO:0000256" key="1">
    <source>
        <dbReference type="ARBA" id="ARBA00004141"/>
    </source>
</evidence>
<accession>A0A2N9IUH5</accession>
<gene>
    <name evidence="8" type="ORF">FSB_LOCUS56060</name>
</gene>
<keyword evidence="3 6" id="KW-0812">Transmembrane</keyword>
<comment type="subcellular location">
    <subcellularLocation>
        <location evidence="1 6">Membrane</location>
        <topology evidence="1 6">Multi-pass membrane protein</topology>
    </subcellularLocation>
</comment>
<dbReference type="InterPro" id="IPR000620">
    <property type="entry name" value="EamA_dom"/>
</dbReference>
<proteinExistence type="inferred from homology"/>
<evidence type="ECO:0000259" key="7">
    <source>
        <dbReference type="Pfam" id="PF00892"/>
    </source>
</evidence>
<feature type="transmembrane region" description="Helical" evidence="6">
    <location>
        <begin position="185"/>
        <end position="207"/>
    </location>
</feature>